<evidence type="ECO:0000256" key="1">
    <source>
        <dbReference type="ARBA" id="ARBA00004319"/>
    </source>
</evidence>
<dbReference type="GO" id="GO:0045747">
    <property type="term" value="P:positive regulation of Notch signaling pathway"/>
    <property type="evidence" value="ECO:0007669"/>
    <property type="project" value="TreeGrafter"/>
</dbReference>
<evidence type="ECO:0000256" key="3">
    <source>
        <dbReference type="ARBA" id="ARBA00022679"/>
    </source>
</evidence>
<dbReference type="PANTHER" id="PTHR12203">
    <property type="entry name" value="KDEL LYS-ASP-GLU-LEU CONTAINING - RELATED"/>
    <property type="match status" value="1"/>
</dbReference>
<feature type="domain" description="CCHC-type" evidence="6">
    <location>
        <begin position="144"/>
        <end position="157"/>
    </location>
</feature>
<evidence type="ECO:0000313" key="8">
    <source>
        <dbReference type="WBParaSite" id="TMUE_3000013987.1"/>
    </source>
</evidence>
<accession>A0A5S6R472</accession>
<dbReference type="STRING" id="70415.A0A5S6R472"/>
<dbReference type="AlphaFoldDB" id="A0A5S6R472"/>
<evidence type="ECO:0000259" key="6">
    <source>
        <dbReference type="PROSITE" id="PS50158"/>
    </source>
</evidence>
<evidence type="ECO:0000256" key="5">
    <source>
        <dbReference type="PROSITE-ProRule" id="PRU00047"/>
    </source>
</evidence>
<dbReference type="Gene3D" id="4.10.60.10">
    <property type="entry name" value="Zinc finger, CCHC-type"/>
    <property type="match status" value="1"/>
</dbReference>
<keyword evidence="5" id="KW-0863">Zinc-finger</keyword>
<dbReference type="InterPro" id="IPR001878">
    <property type="entry name" value="Znf_CCHC"/>
</dbReference>
<dbReference type="GO" id="GO:0003676">
    <property type="term" value="F:nucleic acid binding"/>
    <property type="evidence" value="ECO:0007669"/>
    <property type="project" value="InterPro"/>
</dbReference>
<dbReference type="GO" id="GO:0006493">
    <property type="term" value="P:protein O-linked glycosylation"/>
    <property type="evidence" value="ECO:0007669"/>
    <property type="project" value="TreeGrafter"/>
</dbReference>
<dbReference type="Pfam" id="PF05686">
    <property type="entry name" value="Glyco_transf_90"/>
    <property type="match status" value="1"/>
</dbReference>
<dbReference type="Pfam" id="PF00098">
    <property type="entry name" value="zf-CCHC"/>
    <property type="match status" value="1"/>
</dbReference>
<dbReference type="SUPFAM" id="SSF57756">
    <property type="entry name" value="Retrovirus zinc finger-like domains"/>
    <property type="match status" value="1"/>
</dbReference>
<dbReference type="GO" id="GO:0035252">
    <property type="term" value="F:UDP-xylosyltransferase activity"/>
    <property type="evidence" value="ECO:0007669"/>
    <property type="project" value="TreeGrafter"/>
</dbReference>
<evidence type="ECO:0000256" key="2">
    <source>
        <dbReference type="ARBA" id="ARBA00010118"/>
    </source>
</evidence>
<evidence type="ECO:0000313" key="7">
    <source>
        <dbReference type="Proteomes" id="UP000046395"/>
    </source>
</evidence>
<keyword evidence="5" id="KW-0862">Zinc</keyword>
<comment type="similarity">
    <text evidence="2">Belongs to the glycosyltransferase 90 family.</text>
</comment>
<proteinExistence type="inferred from homology"/>
<dbReference type="InterPro" id="IPR036875">
    <property type="entry name" value="Znf_CCHC_sf"/>
</dbReference>
<dbReference type="GO" id="GO:0008270">
    <property type="term" value="F:zinc ion binding"/>
    <property type="evidence" value="ECO:0007669"/>
    <property type="project" value="UniProtKB-KW"/>
</dbReference>
<keyword evidence="5" id="KW-0479">Metal-binding</keyword>
<dbReference type="SMART" id="SM00343">
    <property type="entry name" value="ZnF_C2HC"/>
    <property type="match status" value="1"/>
</dbReference>
<dbReference type="InterPro" id="IPR051091">
    <property type="entry name" value="O-Glucosyltr/Glycosyltrsf_90"/>
</dbReference>
<dbReference type="InterPro" id="IPR054722">
    <property type="entry name" value="PolX-like_BBD"/>
</dbReference>
<keyword evidence="3" id="KW-0808">Transferase</keyword>
<dbReference type="Pfam" id="PF22936">
    <property type="entry name" value="Pol_BBD"/>
    <property type="match status" value="1"/>
</dbReference>
<dbReference type="InterPro" id="IPR006598">
    <property type="entry name" value="CAP10"/>
</dbReference>
<comment type="function">
    <text evidence="4">Protein O-glucosyltransferase. Catalyzes the reaction that attaches glucose through an O-glycosidic linkage to a conserved serine residue found in the consensus sequence C-X-S-X-[PA]-C in epidermal growth factor-like repeats. Regulates Notch signaling by glucosylating Notch in the ER, glucosylation is required for the correct folding and cleavage of Notch.</text>
</comment>
<dbReference type="SMART" id="SM00672">
    <property type="entry name" value="CAP10"/>
    <property type="match status" value="1"/>
</dbReference>
<dbReference type="Proteomes" id="UP000046395">
    <property type="component" value="Unassembled WGS sequence"/>
</dbReference>
<sequence>MTIESEREDIYDEVCAEDILRVQHLSPPKDAWEKLQRLFAPRDSKLRILQLRRQLYAEKLENCAGMEAYLGRMNRIVSELVSIGDRIDDGDVAMTILCGLPKKWDVVVSSIIDSGVRSVETMTAEAVQTRPVEKKQSARVSIVCFKCGKKGHYARECTLGKTGRDGSSRKIGERSTDDHPCNMFASCYGAKRNWIIDSGAKHHICPDKRYFNTLDTSSSVRTNCRRFDNASRWKRHRCRRAALQQRTDNTMFVPAIKHGMLTVKQMVENDRRIIFDKEGCRVYDLHGNLLMETMPRDRLYVIMAIPERPNMDKQGAQAARCNKLPIPQVDVGRVSRVTEVNCLFNERHSEVVSRKIINKNMWFLVARMCVCLMLFLFVLPVFGEDVCTVDQDCPKTAPLESSTKVNEHDPWSHYRDLISHALTQHVECPAGTCHCYDDVIDRNLRPFEEGIGREMLPYGRKHVLYQIVDHKLYRSANCTFEARCSGVEHFLLKIVDQLPDVEFFLNDHDYPFVPTYAETPMALFSFSTNNDYLDIMYPAWSFWEGGPSITPYPTGIGRWDLLRETLSREAVLWPWEMKKNKGFFRGSRTNKKRDPLILLSRKRPDLLRAEYTRNQAWKSSEDTLGMKAVKEVPFEYNCRFKYLFNSAGVTASFRLRHLFLCRSLVFHVGDEWEEFFYSQLKPWVHYIPVNGDLSNVEELLQFARENDQLVKQIADRGHDFIWNHLKMEDVECYWKTLLRRYASLLRFDVVRNPDLVHIASR</sequence>
<dbReference type="PROSITE" id="PS50158">
    <property type="entry name" value="ZF_CCHC"/>
    <property type="match status" value="1"/>
</dbReference>
<evidence type="ECO:0000256" key="4">
    <source>
        <dbReference type="ARBA" id="ARBA00045690"/>
    </source>
</evidence>
<protein>
    <submittedName>
        <fullName evidence="8">CCHC-type domain-containing protein</fullName>
    </submittedName>
</protein>
<dbReference type="GO" id="GO:0019899">
    <property type="term" value="F:enzyme binding"/>
    <property type="evidence" value="ECO:0007669"/>
    <property type="project" value="UniProtKB-ARBA"/>
</dbReference>
<comment type="subcellular location">
    <subcellularLocation>
        <location evidence="1">Endoplasmic reticulum lumen</location>
    </subcellularLocation>
</comment>
<reference evidence="8" key="1">
    <citation type="submission" date="2019-12" db="UniProtKB">
        <authorList>
            <consortium name="WormBaseParasite"/>
        </authorList>
    </citation>
    <scope>IDENTIFICATION</scope>
</reference>
<dbReference type="GO" id="GO:0035251">
    <property type="term" value="F:UDP-glucosyltransferase activity"/>
    <property type="evidence" value="ECO:0007669"/>
    <property type="project" value="TreeGrafter"/>
</dbReference>
<organism evidence="7 8">
    <name type="scientific">Trichuris muris</name>
    <name type="common">Mouse whipworm</name>
    <dbReference type="NCBI Taxonomy" id="70415"/>
    <lineage>
        <taxon>Eukaryota</taxon>
        <taxon>Metazoa</taxon>
        <taxon>Ecdysozoa</taxon>
        <taxon>Nematoda</taxon>
        <taxon>Enoplea</taxon>
        <taxon>Dorylaimia</taxon>
        <taxon>Trichinellida</taxon>
        <taxon>Trichuridae</taxon>
        <taxon>Trichuris</taxon>
    </lineage>
</organism>
<dbReference type="Pfam" id="PF14223">
    <property type="entry name" value="Retrotran_gag_2"/>
    <property type="match status" value="1"/>
</dbReference>
<dbReference type="PANTHER" id="PTHR12203:SF35">
    <property type="entry name" value="PROTEIN O-GLUCOSYLTRANSFERASE 1"/>
    <property type="match status" value="1"/>
</dbReference>
<dbReference type="GO" id="GO:0005788">
    <property type="term" value="C:endoplasmic reticulum lumen"/>
    <property type="evidence" value="ECO:0007669"/>
    <property type="project" value="UniProtKB-SubCell"/>
</dbReference>
<dbReference type="WBParaSite" id="TMUE_3000013987.1">
    <property type="protein sequence ID" value="TMUE_3000013987.1"/>
    <property type="gene ID" value="WBGene00292282"/>
</dbReference>
<name>A0A5S6R472_TRIMR</name>
<keyword evidence="7" id="KW-1185">Reference proteome</keyword>